<accession>A0A8J5I8U0</accession>
<keyword evidence="2" id="KW-1185">Reference proteome</keyword>
<comment type="caution">
    <text evidence="1">The sequence shown here is derived from an EMBL/GenBank/DDBJ whole genome shotgun (WGS) entry which is preliminary data.</text>
</comment>
<evidence type="ECO:0000313" key="2">
    <source>
        <dbReference type="Proteomes" id="UP000709295"/>
    </source>
</evidence>
<dbReference type="EMBL" id="JAENGY010003350">
    <property type="protein sequence ID" value="KAG6941939.1"/>
    <property type="molecule type" value="Genomic_DNA"/>
</dbReference>
<dbReference type="AlphaFoldDB" id="A0A8J5I8U0"/>
<proteinExistence type="predicted"/>
<dbReference type="Proteomes" id="UP000709295">
    <property type="component" value="Unassembled WGS sequence"/>
</dbReference>
<evidence type="ECO:0000313" key="1">
    <source>
        <dbReference type="EMBL" id="KAG6941939.1"/>
    </source>
</evidence>
<sequence>MSGCAAWRHSELARMKEKRVVLRVIEAVSEREAARNSRDAALDAQRLAENKGADLHLLR</sequence>
<reference evidence="1" key="1">
    <citation type="submission" date="2021-01" db="EMBL/GenBank/DDBJ databases">
        <title>Phytophthora aleatoria, a newly-described species from Pinus radiata is distinct from Phytophthora cactorum isolates based on comparative genomics.</title>
        <authorList>
            <person name="Mcdougal R."/>
            <person name="Panda P."/>
            <person name="Williams N."/>
            <person name="Studholme D.J."/>
        </authorList>
    </citation>
    <scope>NUCLEOTIDE SEQUENCE</scope>
    <source>
        <strain evidence="1">NZFS 4037</strain>
    </source>
</reference>
<gene>
    <name evidence="1" type="ORF">JG688_00018395</name>
</gene>
<organism evidence="1 2">
    <name type="scientific">Phytophthora aleatoria</name>
    <dbReference type="NCBI Taxonomy" id="2496075"/>
    <lineage>
        <taxon>Eukaryota</taxon>
        <taxon>Sar</taxon>
        <taxon>Stramenopiles</taxon>
        <taxon>Oomycota</taxon>
        <taxon>Peronosporomycetes</taxon>
        <taxon>Peronosporales</taxon>
        <taxon>Peronosporaceae</taxon>
        <taxon>Phytophthora</taxon>
    </lineage>
</organism>
<name>A0A8J5I8U0_9STRA</name>
<protein>
    <submittedName>
        <fullName evidence="1">Uncharacterized protein</fullName>
    </submittedName>
</protein>